<feature type="compositionally biased region" description="Acidic residues" evidence="7">
    <location>
        <begin position="738"/>
        <end position="752"/>
    </location>
</feature>
<feature type="domain" description="C2H2-type" evidence="8">
    <location>
        <begin position="910"/>
        <end position="933"/>
    </location>
</feature>
<dbReference type="AlphaFoldDB" id="A0ABD6EC49"/>
<feature type="compositionally biased region" description="Polar residues" evidence="7">
    <location>
        <begin position="783"/>
        <end position="794"/>
    </location>
</feature>
<feature type="domain" description="C2H2-type" evidence="8">
    <location>
        <begin position="645"/>
        <end position="668"/>
    </location>
</feature>
<evidence type="ECO:0000313" key="9">
    <source>
        <dbReference type="EMBL" id="MFH4976771.1"/>
    </source>
</evidence>
<feature type="compositionally biased region" description="Basic and acidic residues" evidence="7">
    <location>
        <begin position="753"/>
        <end position="770"/>
    </location>
</feature>
<feature type="domain" description="C2H2-type" evidence="8">
    <location>
        <begin position="137"/>
        <end position="160"/>
    </location>
</feature>
<evidence type="ECO:0000259" key="8">
    <source>
        <dbReference type="SMART" id="SM00355"/>
    </source>
</evidence>
<feature type="compositionally biased region" description="Basic and acidic residues" evidence="7">
    <location>
        <begin position="1006"/>
        <end position="1015"/>
    </location>
</feature>
<evidence type="ECO:0000313" key="10">
    <source>
        <dbReference type="Proteomes" id="UP001608902"/>
    </source>
</evidence>
<dbReference type="PANTHER" id="PTHR24406">
    <property type="entry name" value="TRANSCRIPTIONAL REPRESSOR CTCFL-RELATED"/>
    <property type="match status" value="1"/>
</dbReference>
<feature type="compositionally biased region" description="Acidic residues" evidence="7">
    <location>
        <begin position="1016"/>
        <end position="1045"/>
    </location>
</feature>
<feature type="compositionally biased region" description="Polar residues" evidence="7">
    <location>
        <begin position="287"/>
        <end position="302"/>
    </location>
</feature>
<evidence type="ECO:0000256" key="3">
    <source>
        <dbReference type="ARBA" id="ARBA00022737"/>
    </source>
</evidence>
<dbReference type="EMBL" id="JBGFUD010001797">
    <property type="protein sequence ID" value="MFH4976771.1"/>
    <property type="molecule type" value="Genomic_DNA"/>
</dbReference>
<organism evidence="9 10">
    <name type="scientific">Gnathostoma spinigerum</name>
    <dbReference type="NCBI Taxonomy" id="75299"/>
    <lineage>
        <taxon>Eukaryota</taxon>
        <taxon>Metazoa</taxon>
        <taxon>Ecdysozoa</taxon>
        <taxon>Nematoda</taxon>
        <taxon>Chromadorea</taxon>
        <taxon>Rhabditida</taxon>
        <taxon>Spirurina</taxon>
        <taxon>Gnathostomatomorpha</taxon>
        <taxon>Gnathostomatoidea</taxon>
        <taxon>Gnathostomatidae</taxon>
        <taxon>Gnathostoma</taxon>
    </lineage>
</organism>
<feature type="compositionally biased region" description="Basic residues" evidence="7">
    <location>
        <begin position="836"/>
        <end position="856"/>
    </location>
</feature>
<dbReference type="SMART" id="SM00355">
    <property type="entry name" value="ZnF_C2H2"/>
    <property type="match status" value="6"/>
</dbReference>
<evidence type="ECO:0000256" key="5">
    <source>
        <dbReference type="ARBA" id="ARBA00022833"/>
    </source>
</evidence>
<sequence>MDCFRILCLISDRRISVAVILQEKLEQMADALRISGCRQNKTIDFEFVDAHLKLEVISSQKMSQHRMERSRDDIAFPRKFGVRNFFAQSARNGEMELWSNGVNESFLSMMSAGGYGMSGATLIPNIVSPPQLSIVYLRCPTCDIGKTSSEDMEVHIKMEHLQWLPFQCPICSAERASDLQMREHIHSAHRKNSNKFIYVDNPLAKRQLQLQMDQCLASARRPTINGNSQHQPSYSNVGGSSSSNGSMRERGFNSHIEEMRQEGGGLSGTSSPPNEPRGESPLRHMTGLSNGRDTKGAQSPQQCHHVPSATATVVSRKRPAGGDVSYSGNSNTDALLSAIRAATNDGEDGSVDACSPQDEINEEEDDISQIYNGKKRVKSEFDVQLQEDSGADVLDDVLLGVGGNSNEDNHDPADILGNVSAMFNADDSDLRTDRRRSSNGIYSSARSKANSSSLSKKRVLGECSKCKKPVTAGARQMHMFFHLGKDYNVYRFRCKYPNCSVEHYRKDQMENHHSKQHGKIDANMMEDRTAELFNSCQELSMELLGTSGNTPGPTAAKAQLAYNASMAAQAMNGGRKKKKANATIVSTPIEPPKPSPPVELEPKLPIDLSDEHELECRLCHKQMKNRIRGFHILWHLAKDVGINRYCCKLCKFGHDRSQSVQTHGKREHGVGDCVIDRIEEYTDEVKSMSESCFGFQAIFSQDGRRRCRGSVDKNSDEGGEEHDDTSDASGSAEHNELVGEDDESNEIEDEEEANNRPEGGKTRDSGEPKEGINAPSRSDHSLCASSADGSSNRAVSPRRADSAKLPVTSAKTETKLADSSKSSSVTPSVPSNSSTHRSRKSTNRRFGVRKPASRLKKKEMARLREMSMKLGGAQYFKKRINEVAHCEKCGVLTTSRISDHAYKHLDVQLFLCPHCDLGSHNRDLVVRHLRDMHNSTDHPVDDRLKYAAEIKEMIRECYPAYFVDAPIPTAAEIEKLKASLKLDSVLAGPDEHDAGQGDDDASEEQNGERENKDEGESQDWTDEGVGEENDDDEDDEQEDEDDEANGNDSNDCEKSESYDQKDGDGAEGEAEEEEEAEIPSVEN</sequence>
<evidence type="ECO:0000256" key="6">
    <source>
        <dbReference type="ARBA" id="ARBA00023242"/>
    </source>
</evidence>
<feature type="compositionally biased region" description="Low complexity" evidence="7">
    <location>
        <begin position="233"/>
        <end position="246"/>
    </location>
</feature>
<feature type="compositionally biased region" description="Acidic residues" evidence="7">
    <location>
        <begin position="717"/>
        <end position="726"/>
    </location>
</feature>
<dbReference type="InterPro" id="IPR050888">
    <property type="entry name" value="ZnF_C2H2-type_TF"/>
</dbReference>
<gene>
    <name evidence="9" type="ORF">AB6A40_003480</name>
</gene>
<feature type="compositionally biased region" description="Acidic residues" evidence="7">
    <location>
        <begin position="996"/>
        <end position="1005"/>
    </location>
</feature>
<dbReference type="GO" id="GO:0005634">
    <property type="term" value="C:nucleus"/>
    <property type="evidence" value="ECO:0007669"/>
    <property type="project" value="UniProtKB-SubCell"/>
</dbReference>
<feature type="domain" description="C2H2-type" evidence="8">
    <location>
        <begin position="492"/>
        <end position="517"/>
    </location>
</feature>
<proteinExistence type="predicted"/>
<feature type="region of interest" description="Disordered" evidence="7">
    <location>
        <begin position="987"/>
        <end position="1083"/>
    </location>
</feature>
<comment type="caution">
    <text evidence="9">The sequence shown here is derived from an EMBL/GenBank/DDBJ whole genome shotgun (WGS) entry which is preliminary data.</text>
</comment>
<comment type="subcellular location">
    <subcellularLocation>
        <location evidence="1">Nucleus</location>
    </subcellularLocation>
</comment>
<dbReference type="Proteomes" id="UP001608902">
    <property type="component" value="Unassembled WGS sequence"/>
</dbReference>
<protein>
    <recommendedName>
        <fullName evidence="8">C2H2-type domain-containing protein</fullName>
    </recommendedName>
</protein>
<keyword evidence="3" id="KW-0677">Repeat</keyword>
<dbReference type="Gene3D" id="3.30.160.60">
    <property type="entry name" value="Classic Zinc Finger"/>
    <property type="match status" value="1"/>
</dbReference>
<keyword evidence="6" id="KW-0539">Nucleus</keyword>
<feature type="region of interest" description="Disordered" evidence="7">
    <location>
        <begin position="427"/>
        <end position="449"/>
    </location>
</feature>
<keyword evidence="4" id="KW-0863">Zinc-finger</keyword>
<evidence type="ECO:0000256" key="1">
    <source>
        <dbReference type="ARBA" id="ARBA00004123"/>
    </source>
</evidence>
<keyword evidence="10" id="KW-1185">Reference proteome</keyword>
<reference evidence="9 10" key="1">
    <citation type="submission" date="2024-08" db="EMBL/GenBank/DDBJ databases">
        <title>Gnathostoma spinigerum genome.</title>
        <authorList>
            <person name="Gonzalez-Bertolin B."/>
            <person name="Monzon S."/>
            <person name="Zaballos A."/>
            <person name="Jimenez P."/>
            <person name="Dekumyoy P."/>
            <person name="Varona S."/>
            <person name="Cuesta I."/>
            <person name="Sumanam S."/>
            <person name="Adisakwattana P."/>
            <person name="Gasser R.B."/>
            <person name="Hernandez-Gonzalez A."/>
            <person name="Young N.D."/>
            <person name="Perteguer M.J."/>
        </authorList>
    </citation>
    <scope>NUCLEOTIDE SEQUENCE [LARGE SCALE GENOMIC DNA]</scope>
    <source>
        <strain evidence="9">AL3</strain>
        <tissue evidence="9">Liver</tissue>
    </source>
</reference>
<keyword evidence="5" id="KW-0862">Zinc</keyword>
<accession>A0ABD6EC49</accession>
<evidence type="ECO:0000256" key="2">
    <source>
        <dbReference type="ARBA" id="ARBA00022723"/>
    </source>
</evidence>
<feature type="compositionally biased region" description="Acidic residues" evidence="7">
    <location>
        <begin position="1065"/>
        <end position="1077"/>
    </location>
</feature>
<feature type="compositionally biased region" description="Basic and acidic residues" evidence="7">
    <location>
        <begin position="1051"/>
        <end position="1064"/>
    </location>
</feature>
<dbReference type="InterPro" id="IPR013087">
    <property type="entry name" value="Znf_C2H2_type"/>
</dbReference>
<feature type="compositionally biased region" description="Low complexity" evidence="7">
    <location>
        <begin position="819"/>
        <end position="835"/>
    </location>
</feature>
<name>A0ABD6EC49_9BILA</name>
<keyword evidence="2" id="KW-0479">Metal-binding</keyword>
<evidence type="ECO:0000256" key="7">
    <source>
        <dbReference type="SAM" id="MobiDB-lite"/>
    </source>
</evidence>
<evidence type="ECO:0000256" key="4">
    <source>
        <dbReference type="ARBA" id="ARBA00022771"/>
    </source>
</evidence>
<feature type="region of interest" description="Disordered" evidence="7">
    <location>
        <begin position="706"/>
        <end position="856"/>
    </location>
</feature>
<feature type="domain" description="C2H2-type" evidence="8">
    <location>
        <begin position="166"/>
        <end position="189"/>
    </location>
</feature>
<feature type="domain" description="C2H2-type" evidence="8">
    <location>
        <begin position="461"/>
        <end position="482"/>
    </location>
</feature>
<dbReference type="GO" id="GO:0008270">
    <property type="term" value="F:zinc ion binding"/>
    <property type="evidence" value="ECO:0007669"/>
    <property type="project" value="UniProtKB-KW"/>
</dbReference>
<feature type="compositionally biased region" description="Basic and acidic residues" evidence="7">
    <location>
        <begin position="247"/>
        <end position="261"/>
    </location>
</feature>
<feature type="region of interest" description="Disordered" evidence="7">
    <location>
        <begin position="222"/>
        <end position="328"/>
    </location>
</feature>